<proteinExistence type="predicted"/>
<evidence type="ECO:0000313" key="2">
    <source>
        <dbReference type="Proteomes" id="UP001162483"/>
    </source>
</evidence>
<organism evidence="1 2">
    <name type="scientific">Staurois parvus</name>
    <dbReference type="NCBI Taxonomy" id="386267"/>
    <lineage>
        <taxon>Eukaryota</taxon>
        <taxon>Metazoa</taxon>
        <taxon>Chordata</taxon>
        <taxon>Craniata</taxon>
        <taxon>Vertebrata</taxon>
        <taxon>Euteleostomi</taxon>
        <taxon>Amphibia</taxon>
        <taxon>Batrachia</taxon>
        <taxon>Anura</taxon>
        <taxon>Neobatrachia</taxon>
        <taxon>Ranoidea</taxon>
        <taxon>Ranidae</taxon>
        <taxon>Staurois</taxon>
    </lineage>
</organism>
<dbReference type="Proteomes" id="UP001162483">
    <property type="component" value="Unassembled WGS sequence"/>
</dbReference>
<reference evidence="1" key="1">
    <citation type="submission" date="2023-05" db="EMBL/GenBank/DDBJ databases">
        <authorList>
            <person name="Stuckert A."/>
        </authorList>
    </citation>
    <scope>NUCLEOTIDE SEQUENCE</scope>
</reference>
<evidence type="ECO:0000313" key="1">
    <source>
        <dbReference type="EMBL" id="CAI9585022.1"/>
    </source>
</evidence>
<comment type="caution">
    <text evidence="1">The sequence shown here is derived from an EMBL/GenBank/DDBJ whole genome shotgun (WGS) entry which is preliminary data.</text>
</comment>
<accession>A0ABN9ENI9</accession>
<gene>
    <name evidence="1" type="ORF">SPARVUS_LOCUS10116338</name>
</gene>
<protein>
    <submittedName>
        <fullName evidence="1">Uncharacterized protein</fullName>
    </submittedName>
</protein>
<name>A0ABN9ENI9_9NEOB</name>
<keyword evidence="2" id="KW-1185">Reference proteome</keyword>
<dbReference type="EMBL" id="CATNWA010015603">
    <property type="protein sequence ID" value="CAI9585022.1"/>
    <property type="molecule type" value="Genomic_DNA"/>
</dbReference>
<sequence length="90" mass="10090">MAVNRIHWCGRDQGYFMNRHTIGPLYGDQGHCWATAVIRDTAGPLVWRSGTLWQSGTLWRSGTLLDHLCGDHGHCWATCVAIRNTAGQLR</sequence>